<dbReference type="InterPro" id="IPR020904">
    <property type="entry name" value="Sc_DH/Rdtase_CS"/>
</dbReference>
<dbReference type="PANTHER" id="PTHR43180">
    <property type="entry name" value="3-OXOACYL-(ACYL-CARRIER-PROTEIN) REDUCTASE (AFU_ORTHOLOGUE AFUA_6G11210)"/>
    <property type="match status" value="1"/>
</dbReference>
<comment type="caution">
    <text evidence="4">The sequence shown here is derived from an EMBL/GenBank/DDBJ whole genome shotgun (WGS) entry which is preliminary data.</text>
</comment>
<dbReference type="STRING" id="1093900.A0A507BGB5"/>
<evidence type="ECO:0000313" key="4">
    <source>
        <dbReference type="EMBL" id="TPX18997.1"/>
    </source>
</evidence>
<keyword evidence="5" id="KW-1185">Reference proteome</keyword>
<evidence type="ECO:0000256" key="1">
    <source>
        <dbReference type="ARBA" id="ARBA00006484"/>
    </source>
</evidence>
<dbReference type="GeneID" id="41978761"/>
<sequence>MALKDYLQQHNVVDMIKQSAPVDVSAPYNPDNVSGNTVVITGGASGFGAAFARRWASHGANVIIGDINDTGGQKLVAELRASTGSQDHHYQHCDVRDWQSQVSLFQAAARLSVSGGIDAVVANAGIRDMTPAATGLGFENPYGLDIERPPPPELKVLDVNLTGVMYTTHLALFWLAWNDPARDRHLLLLGSVASFLPLSGQVLYGTSKHAVMGLFRTLRGSSWRQGVRINMVCPYFADTAIVPNSGHSLVAGCGLAAVPDVVDAATRLMADKSIVGRALVIGPRLRIQEGREGEVGLVAPGTAEDGKPIWECYAHDYESVEIFSKQYLRLLNTLVWMRGWAGWFKDMARIWVWKKDRTA</sequence>
<reference evidence="4 5" key="1">
    <citation type="submission" date="2019-06" db="EMBL/GenBank/DDBJ databases">
        <title>Draft genome sequence of the filamentous fungus Phialemoniopsis curvata isolated from diesel fuel.</title>
        <authorList>
            <person name="Varaljay V.A."/>
            <person name="Lyon W.J."/>
            <person name="Crouch A.L."/>
            <person name="Drake C.E."/>
            <person name="Hollomon J.M."/>
            <person name="Nadeau L.J."/>
            <person name="Nunn H.S."/>
            <person name="Stevenson B.S."/>
            <person name="Bojanowski C.L."/>
            <person name="Crookes-Goodson W.J."/>
        </authorList>
    </citation>
    <scope>NUCLEOTIDE SEQUENCE [LARGE SCALE GENOMIC DNA]</scope>
    <source>
        <strain evidence="4 5">D216</strain>
    </source>
</reference>
<dbReference type="EMBL" id="SKBQ01000103">
    <property type="protein sequence ID" value="TPX18997.1"/>
    <property type="molecule type" value="Genomic_DNA"/>
</dbReference>
<protein>
    <submittedName>
        <fullName evidence="4">Uncharacterized protein</fullName>
    </submittedName>
</protein>
<evidence type="ECO:0000313" key="5">
    <source>
        <dbReference type="Proteomes" id="UP000319257"/>
    </source>
</evidence>
<dbReference type="Gene3D" id="3.40.50.720">
    <property type="entry name" value="NAD(P)-binding Rossmann-like Domain"/>
    <property type="match status" value="1"/>
</dbReference>
<dbReference type="OrthoDB" id="498125at2759"/>
<organism evidence="4 5">
    <name type="scientific">Thyridium curvatum</name>
    <dbReference type="NCBI Taxonomy" id="1093900"/>
    <lineage>
        <taxon>Eukaryota</taxon>
        <taxon>Fungi</taxon>
        <taxon>Dikarya</taxon>
        <taxon>Ascomycota</taxon>
        <taxon>Pezizomycotina</taxon>
        <taxon>Sordariomycetes</taxon>
        <taxon>Sordariomycetidae</taxon>
        <taxon>Thyridiales</taxon>
        <taxon>Thyridiaceae</taxon>
        <taxon>Thyridium</taxon>
    </lineage>
</organism>
<gene>
    <name evidence="4" type="ORF">E0L32_011314</name>
</gene>
<dbReference type="Pfam" id="PF00106">
    <property type="entry name" value="adh_short"/>
    <property type="match status" value="1"/>
</dbReference>
<name>A0A507BGB5_9PEZI</name>
<comment type="similarity">
    <text evidence="1">Belongs to the short-chain dehydrogenases/reductases (SDR) family.</text>
</comment>
<dbReference type="InParanoid" id="A0A507BGB5"/>
<keyword evidence="3" id="KW-0560">Oxidoreductase</keyword>
<accession>A0A507BGB5</accession>
<dbReference type="RefSeq" id="XP_031000708.1">
    <property type="nucleotide sequence ID" value="XM_031134030.1"/>
</dbReference>
<evidence type="ECO:0000256" key="3">
    <source>
        <dbReference type="ARBA" id="ARBA00023002"/>
    </source>
</evidence>
<proteinExistence type="inferred from homology"/>
<keyword evidence="2" id="KW-0521">NADP</keyword>
<dbReference type="PROSITE" id="PS00061">
    <property type="entry name" value="ADH_SHORT"/>
    <property type="match status" value="1"/>
</dbReference>
<dbReference type="GO" id="GO:0016491">
    <property type="term" value="F:oxidoreductase activity"/>
    <property type="evidence" value="ECO:0007669"/>
    <property type="project" value="UniProtKB-KW"/>
</dbReference>
<dbReference type="InterPro" id="IPR002347">
    <property type="entry name" value="SDR_fam"/>
</dbReference>
<dbReference type="PRINTS" id="PR00081">
    <property type="entry name" value="GDHRDH"/>
</dbReference>
<dbReference type="Proteomes" id="UP000319257">
    <property type="component" value="Unassembled WGS sequence"/>
</dbReference>
<dbReference type="PANTHER" id="PTHR43180:SF16">
    <property type="entry name" value="BACILYSIN BIOSYNTHESIS OXIDOREDUCTASE BACC"/>
    <property type="match status" value="1"/>
</dbReference>
<dbReference type="AlphaFoldDB" id="A0A507BGB5"/>
<dbReference type="SUPFAM" id="SSF51735">
    <property type="entry name" value="NAD(P)-binding Rossmann-fold domains"/>
    <property type="match status" value="1"/>
</dbReference>
<dbReference type="InterPro" id="IPR036291">
    <property type="entry name" value="NAD(P)-bd_dom_sf"/>
</dbReference>
<evidence type="ECO:0000256" key="2">
    <source>
        <dbReference type="ARBA" id="ARBA00022857"/>
    </source>
</evidence>